<evidence type="ECO:0000313" key="3">
    <source>
        <dbReference type="Proteomes" id="UP000281553"/>
    </source>
</evidence>
<proteinExistence type="predicted"/>
<feature type="domain" description="Reverse transcriptase" evidence="1">
    <location>
        <begin position="1"/>
        <end position="151"/>
    </location>
</feature>
<name>A0A3P6R3R5_DIBLA</name>
<dbReference type="InterPro" id="IPR000477">
    <property type="entry name" value="RT_dom"/>
</dbReference>
<reference evidence="2 3" key="1">
    <citation type="submission" date="2018-11" db="EMBL/GenBank/DDBJ databases">
        <authorList>
            <consortium name="Pathogen Informatics"/>
        </authorList>
    </citation>
    <scope>NUCLEOTIDE SEQUENCE [LARGE SCALE GENOMIC DNA]</scope>
</reference>
<evidence type="ECO:0000313" key="2">
    <source>
        <dbReference type="EMBL" id="VDK48035.1"/>
    </source>
</evidence>
<dbReference type="AlphaFoldDB" id="A0A3P6R3R5"/>
<evidence type="ECO:0000259" key="1">
    <source>
        <dbReference type="PROSITE" id="PS50878"/>
    </source>
</evidence>
<accession>A0A3P6R3R5</accession>
<dbReference type="PANTHER" id="PTHR47027">
    <property type="entry name" value="REVERSE TRANSCRIPTASE DOMAIN-CONTAINING PROTEIN"/>
    <property type="match status" value="1"/>
</dbReference>
<organism evidence="2 3">
    <name type="scientific">Dibothriocephalus latus</name>
    <name type="common">Fish tapeworm</name>
    <name type="synonym">Diphyllobothrium latum</name>
    <dbReference type="NCBI Taxonomy" id="60516"/>
    <lineage>
        <taxon>Eukaryota</taxon>
        <taxon>Metazoa</taxon>
        <taxon>Spiralia</taxon>
        <taxon>Lophotrochozoa</taxon>
        <taxon>Platyhelminthes</taxon>
        <taxon>Cestoda</taxon>
        <taxon>Eucestoda</taxon>
        <taxon>Diphyllobothriidea</taxon>
        <taxon>Diphyllobothriidae</taxon>
        <taxon>Dibothriocephalus</taxon>
    </lineage>
</organism>
<dbReference type="PROSITE" id="PS50878">
    <property type="entry name" value="RT_POL"/>
    <property type="match status" value="1"/>
</dbReference>
<dbReference type="Proteomes" id="UP000281553">
    <property type="component" value="Unassembled WGS sequence"/>
</dbReference>
<dbReference type="OrthoDB" id="6150645at2759"/>
<keyword evidence="3" id="KW-1185">Reference proteome</keyword>
<dbReference type="PANTHER" id="PTHR47027:SF20">
    <property type="entry name" value="REVERSE TRANSCRIPTASE-LIKE PROTEIN WITH RNA-DIRECTED DNA POLYMERASE DOMAIN"/>
    <property type="match status" value="1"/>
</dbReference>
<gene>
    <name evidence="2" type="ORF">DILT_LOCUS1632</name>
</gene>
<protein>
    <recommendedName>
        <fullName evidence="1">Reverse transcriptase domain-containing protein</fullName>
    </recommendedName>
</protein>
<dbReference type="EMBL" id="UYRU01012451">
    <property type="protein sequence ID" value="VDK48035.1"/>
    <property type="molecule type" value="Genomic_DNA"/>
</dbReference>
<dbReference type="Pfam" id="PF00078">
    <property type="entry name" value="RVT_1"/>
    <property type="match status" value="1"/>
</dbReference>
<sequence>MANNGILWCITKLMAMIKAYYRSSTVRVLVHNQLSEPFAIRSGVRQGCVLSPIFFNYVINWVIGKALQENGGIELAPDYAEDIALLASYFSDLQSMVSRVNEDAKMVGLSINARKTKLFSCCVPAQEKAPLEISDCQLEEVDSLKYFGARLLPNGQSKDDIVSRN</sequence>